<proteinExistence type="predicted"/>
<protein>
    <submittedName>
        <fullName evidence="4">Response regulator</fullName>
    </submittedName>
</protein>
<evidence type="ECO:0000259" key="3">
    <source>
        <dbReference type="PROSITE" id="PS50110"/>
    </source>
</evidence>
<organism evidence="4 5">
    <name type="scientific">Ferrigenium kumadai</name>
    <dbReference type="NCBI Taxonomy" id="1682490"/>
    <lineage>
        <taxon>Bacteria</taxon>
        <taxon>Pseudomonadati</taxon>
        <taxon>Pseudomonadota</taxon>
        <taxon>Betaproteobacteria</taxon>
        <taxon>Nitrosomonadales</taxon>
        <taxon>Gallionellaceae</taxon>
        <taxon>Ferrigenium</taxon>
    </lineage>
</organism>
<gene>
    <name evidence="4" type="ORF">FGKAn22_16430</name>
</gene>
<reference evidence="4 5" key="1">
    <citation type="submission" date="2019-03" db="EMBL/GenBank/DDBJ databases">
        <title>Complete genome sequence of Ferrigenium kumadai strain An22, a microaerophilic iron-oxidizing bacterium isolated from a paddy field soil.</title>
        <authorList>
            <person name="Watanabe T."/>
            <person name="Asakawa S."/>
        </authorList>
    </citation>
    <scope>NUCLEOTIDE SEQUENCE [LARGE SCALE GENOMIC DNA]</scope>
    <source>
        <strain evidence="4 5">An22</strain>
    </source>
</reference>
<feature type="domain" description="Response regulatory" evidence="3">
    <location>
        <begin position="7"/>
        <end position="124"/>
    </location>
</feature>
<dbReference type="PANTHER" id="PTHR44591">
    <property type="entry name" value="STRESS RESPONSE REGULATOR PROTEIN 1"/>
    <property type="match status" value="1"/>
</dbReference>
<dbReference type="InterPro" id="IPR011006">
    <property type="entry name" value="CheY-like_superfamily"/>
</dbReference>
<evidence type="ECO:0000313" key="4">
    <source>
        <dbReference type="EMBL" id="BBI99950.1"/>
    </source>
</evidence>
<keyword evidence="5" id="KW-1185">Reference proteome</keyword>
<dbReference type="PANTHER" id="PTHR44591:SF23">
    <property type="entry name" value="CHEY SUBFAMILY"/>
    <property type="match status" value="1"/>
</dbReference>
<dbReference type="SUPFAM" id="SSF52172">
    <property type="entry name" value="CheY-like"/>
    <property type="match status" value="1"/>
</dbReference>
<evidence type="ECO:0000313" key="5">
    <source>
        <dbReference type="Proteomes" id="UP001319121"/>
    </source>
</evidence>
<dbReference type="InterPro" id="IPR001789">
    <property type="entry name" value="Sig_transdc_resp-reg_receiver"/>
</dbReference>
<dbReference type="KEGG" id="fku:FGKAn22_16430"/>
<feature type="modified residue" description="4-aspartylphosphate" evidence="2">
    <location>
        <position position="57"/>
    </location>
</feature>
<dbReference type="Pfam" id="PF00072">
    <property type="entry name" value="Response_reg"/>
    <property type="match status" value="1"/>
</dbReference>
<sequence>MEQPVKTILLVEDDAANRKLVRVVLGDKCHYRILEAASAAEAMEQLRREKPDLLLLDIRLGEGSGLDVIDAVRADSTYDDVPAVAITAQAMKDDEQRFLAAGFDGYLSKPVDTRHLPEVVKRFINEGRKVTHA</sequence>
<dbReference type="Proteomes" id="UP001319121">
    <property type="component" value="Chromosome"/>
</dbReference>
<accession>A0AAN1W016</accession>
<evidence type="ECO:0000256" key="2">
    <source>
        <dbReference type="PROSITE-ProRule" id="PRU00169"/>
    </source>
</evidence>
<dbReference type="EMBL" id="AP019536">
    <property type="protein sequence ID" value="BBI99950.1"/>
    <property type="molecule type" value="Genomic_DNA"/>
</dbReference>
<dbReference type="SMART" id="SM00448">
    <property type="entry name" value="REC"/>
    <property type="match status" value="1"/>
</dbReference>
<dbReference type="Gene3D" id="3.40.50.2300">
    <property type="match status" value="1"/>
</dbReference>
<dbReference type="PROSITE" id="PS50110">
    <property type="entry name" value="RESPONSE_REGULATORY"/>
    <property type="match status" value="1"/>
</dbReference>
<dbReference type="AlphaFoldDB" id="A0AAN1W016"/>
<dbReference type="InterPro" id="IPR050595">
    <property type="entry name" value="Bact_response_regulator"/>
</dbReference>
<dbReference type="GO" id="GO:0000160">
    <property type="term" value="P:phosphorelay signal transduction system"/>
    <property type="evidence" value="ECO:0007669"/>
    <property type="project" value="InterPro"/>
</dbReference>
<name>A0AAN1W016_9PROT</name>
<evidence type="ECO:0000256" key="1">
    <source>
        <dbReference type="ARBA" id="ARBA00022553"/>
    </source>
</evidence>
<keyword evidence="1 2" id="KW-0597">Phosphoprotein</keyword>